<gene>
    <name evidence="1" type="ORF">AYO21_01860</name>
</gene>
<evidence type="ECO:0000313" key="1">
    <source>
        <dbReference type="EMBL" id="OAG44008.1"/>
    </source>
</evidence>
<reference evidence="1 2" key="1">
    <citation type="submission" date="2016-03" db="EMBL/GenBank/DDBJ databases">
        <title>Draft genome sequence of the Fonsecaea monophora CBS 269.37.</title>
        <authorList>
            <person name="Bombassaro A."/>
            <person name="Vinicius W.A."/>
            <person name="De Hoog S."/>
            <person name="Sun J."/>
            <person name="Souza E.M."/>
            <person name="Raittz R.T."/>
            <person name="Costa F."/>
            <person name="Leao A.C."/>
            <person name="Tadra-Sfeir M.Z."/>
            <person name="Baura V."/>
            <person name="Balsanelli E."/>
            <person name="Pedrosa F.O."/>
            <person name="Moreno L.F."/>
            <person name="Steffens M.B."/>
            <person name="Xi L."/>
            <person name="Bocca A.L."/>
            <person name="Felipe M.S."/>
            <person name="Teixeira M."/>
            <person name="Telles Filho F.Q."/>
            <person name="Azevedo C.M."/>
            <person name="Gomes R."/>
            <person name="Vicente V.A."/>
        </authorList>
    </citation>
    <scope>NUCLEOTIDE SEQUENCE [LARGE SCALE GENOMIC DNA]</scope>
    <source>
        <strain evidence="1 2">CBS 269.37</strain>
    </source>
</reference>
<sequence>MASLTLSIGPLKPDASTLQAWSSLGRPHDKQEVGYVALLPTGALLTGRQESSSEAQVVQPIQLGLSSLSRKFSMSAYLSPRPVETRDGSPIVTFNQKPLDATYLVLLALNEECRRIRRGCFYHLALRQDVSKGHPCDMVFIDEPWGEKSVKAWDTSRWDKRLKICAAASGCAHMHASNSDPAIANHPAIRTWSRPLMDTSRVLILYAHQHSTATIAHLNAVEHASQCTTFPTPNDLSLTTLPNWQQSTTAVFGRRSNCDAPTSNAQPVLAVKVTNAEVVLAMLYIWNRDRVAVHHSIYPNAKNNNGDVDDDDDDDLKLDVMDHWETEFGSTKVLWQEVEDRIENHSLDTQKAMLEFWPKG</sequence>
<evidence type="ECO:0000313" key="2">
    <source>
        <dbReference type="Proteomes" id="UP000077002"/>
    </source>
</evidence>
<dbReference type="OrthoDB" id="4113015at2759"/>
<dbReference type="AlphaFoldDB" id="A0A177FIH0"/>
<dbReference type="RefSeq" id="XP_022515960.1">
    <property type="nucleotide sequence ID" value="XM_022651842.1"/>
</dbReference>
<dbReference type="Proteomes" id="UP000077002">
    <property type="component" value="Unassembled WGS sequence"/>
</dbReference>
<proteinExistence type="predicted"/>
<dbReference type="EMBL" id="LVKK01000007">
    <property type="protein sequence ID" value="OAG44008.1"/>
    <property type="molecule type" value="Genomic_DNA"/>
</dbReference>
<accession>A0A177FIH0</accession>
<organism evidence="1 2">
    <name type="scientific">Fonsecaea monophora</name>
    <dbReference type="NCBI Taxonomy" id="254056"/>
    <lineage>
        <taxon>Eukaryota</taxon>
        <taxon>Fungi</taxon>
        <taxon>Dikarya</taxon>
        <taxon>Ascomycota</taxon>
        <taxon>Pezizomycotina</taxon>
        <taxon>Eurotiomycetes</taxon>
        <taxon>Chaetothyriomycetidae</taxon>
        <taxon>Chaetothyriales</taxon>
        <taxon>Herpotrichiellaceae</taxon>
        <taxon>Fonsecaea</taxon>
    </lineage>
</organism>
<keyword evidence="2" id="KW-1185">Reference proteome</keyword>
<dbReference type="GeneID" id="34597038"/>
<protein>
    <submittedName>
        <fullName evidence="1">Uncharacterized protein</fullName>
    </submittedName>
</protein>
<comment type="caution">
    <text evidence="1">The sequence shown here is derived from an EMBL/GenBank/DDBJ whole genome shotgun (WGS) entry which is preliminary data.</text>
</comment>
<name>A0A177FIH0_9EURO</name>